<evidence type="ECO:0000313" key="1">
    <source>
        <dbReference type="EMBL" id="GAD31888.1"/>
    </source>
</evidence>
<dbReference type="EMBL" id="DF196821">
    <property type="protein sequence ID" value="GAD31888.1"/>
    <property type="molecule type" value="Genomic_DNA"/>
</dbReference>
<name>V5F6Z7_PHOLE</name>
<dbReference type="AlphaFoldDB" id="V5F6Z7"/>
<reference evidence="2" key="1">
    <citation type="submission" date="2012-12" db="EMBL/GenBank/DDBJ databases">
        <title>Genome Sequence of Photobacterium leiognathi lrivu.4.1.</title>
        <authorList>
            <person name="Urbanczyk H."/>
            <person name="Ogura Y."/>
            <person name="Hayashi T."/>
            <person name="Dunlap P.V."/>
        </authorList>
    </citation>
    <scope>NUCLEOTIDE SEQUENCE [LARGE SCALE GENOMIC DNA]</scope>
    <source>
        <strain evidence="2">lrivu.4.1</strain>
    </source>
</reference>
<protein>
    <submittedName>
        <fullName evidence="1">Uncharacterized protein</fullName>
    </submittedName>
</protein>
<dbReference type="RefSeq" id="WP_023934760.1">
    <property type="nucleotide sequence ID" value="NZ_DF196821.1"/>
</dbReference>
<sequence length="49" mass="5243">MTLYQKLALGLGGGLMVGSLSTVLPTFQFFCFVVGLMLWSSALVTKTKS</sequence>
<dbReference type="Proteomes" id="UP000030675">
    <property type="component" value="Unassembled WGS sequence"/>
</dbReference>
<dbReference type="HOGENOM" id="CLU_3138926_0_0_6"/>
<organism evidence="1 2">
    <name type="scientific">Photobacterium leiognathi lrivu.4.1</name>
    <dbReference type="NCBI Taxonomy" id="1248232"/>
    <lineage>
        <taxon>Bacteria</taxon>
        <taxon>Pseudomonadati</taxon>
        <taxon>Pseudomonadota</taxon>
        <taxon>Gammaproteobacteria</taxon>
        <taxon>Vibrionales</taxon>
        <taxon>Vibrionaceae</taxon>
        <taxon>Photobacterium</taxon>
    </lineage>
</organism>
<gene>
    <name evidence="1" type="ORF">PLEI_3552</name>
</gene>
<accession>V5F6Z7</accession>
<evidence type="ECO:0000313" key="2">
    <source>
        <dbReference type="Proteomes" id="UP000030675"/>
    </source>
</evidence>
<proteinExistence type="predicted"/>